<reference evidence="10" key="1">
    <citation type="journal article" date="2023" name="Mol. Phylogenet. Evol.">
        <title>Genome-scale phylogeny and comparative genomics of the fungal order Sordariales.</title>
        <authorList>
            <person name="Hensen N."/>
            <person name="Bonometti L."/>
            <person name="Westerberg I."/>
            <person name="Brannstrom I.O."/>
            <person name="Guillou S."/>
            <person name="Cros-Aarteil S."/>
            <person name="Calhoun S."/>
            <person name="Haridas S."/>
            <person name="Kuo A."/>
            <person name="Mondo S."/>
            <person name="Pangilinan J."/>
            <person name="Riley R."/>
            <person name="LaButti K."/>
            <person name="Andreopoulos B."/>
            <person name="Lipzen A."/>
            <person name="Chen C."/>
            <person name="Yan M."/>
            <person name="Daum C."/>
            <person name="Ng V."/>
            <person name="Clum A."/>
            <person name="Steindorff A."/>
            <person name="Ohm R.A."/>
            <person name="Martin F."/>
            <person name="Silar P."/>
            <person name="Natvig D.O."/>
            <person name="Lalanne C."/>
            <person name="Gautier V."/>
            <person name="Ament-Velasquez S.L."/>
            <person name="Kruys A."/>
            <person name="Hutchinson M.I."/>
            <person name="Powell A.J."/>
            <person name="Barry K."/>
            <person name="Miller A.N."/>
            <person name="Grigoriev I.V."/>
            <person name="Debuchy R."/>
            <person name="Gladieux P."/>
            <person name="Hiltunen Thoren M."/>
            <person name="Johannesson H."/>
        </authorList>
    </citation>
    <scope>NUCLEOTIDE SEQUENCE</scope>
    <source>
        <strain evidence="10">PSN243</strain>
    </source>
</reference>
<accession>A0AAV9GAN9</accession>
<feature type="domain" description="FAD-binding PCMH-type" evidence="9">
    <location>
        <begin position="140"/>
        <end position="317"/>
    </location>
</feature>
<dbReference type="InterPro" id="IPR016164">
    <property type="entry name" value="FAD-linked_Oxase-like_C"/>
</dbReference>
<dbReference type="Gene3D" id="3.30.70.2740">
    <property type="match status" value="1"/>
</dbReference>
<dbReference type="AlphaFoldDB" id="A0AAV9GAN9"/>
<dbReference type="PANTHER" id="PTHR11748">
    <property type="entry name" value="D-LACTATE DEHYDROGENASE"/>
    <property type="match status" value="1"/>
</dbReference>
<comment type="catalytic activity">
    <reaction evidence="7">
        <text>(R)-lactate + 2 Fe(III)-[cytochrome c] = 2 Fe(II)-[cytochrome c] + pyruvate + 2 H(+)</text>
        <dbReference type="Rhea" id="RHEA:13521"/>
        <dbReference type="Rhea" id="RHEA-COMP:10350"/>
        <dbReference type="Rhea" id="RHEA-COMP:14399"/>
        <dbReference type="ChEBI" id="CHEBI:15361"/>
        <dbReference type="ChEBI" id="CHEBI:15378"/>
        <dbReference type="ChEBI" id="CHEBI:16004"/>
        <dbReference type="ChEBI" id="CHEBI:29033"/>
        <dbReference type="ChEBI" id="CHEBI:29034"/>
        <dbReference type="EC" id="1.1.2.4"/>
    </reaction>
</comment>
<dbReference type="InterPro" id="IPR006094">
    <property type="entry name" value="Oxid_FAD_bind_N"/>
</dbReference>
<dbReference type="GO" id="GO:1903457">
    <property type="term" value="P:lactate catabolic process"/>
    <property type="evidence" value="ECO:0007669"/>
    <property type="project" value="TreeGrafter"/>
</dbReference>
<dbReference type="InterPro" id="IPR016166">
    <property type="entry name" value="FAD-bd_PCMH"/>
</dbReference>
<proteinExistence type="inferred from homology"/>
<evidence type="ECO:0000256" key="2">
    <source>
        <dbReference type="ARBA" id="ARBA00008000"/>
    </source>
</evidence>
<evidence type="ECO:0000313" key="10">
    <source>
        <dbReference type="EMBL" id="KAK4445894.1"/>
    </source>
</evidence>
<dbReference type="Gene3D" id="1.10.45.10">
    <property type="entry name" value="Vanillyl-alcohol Oxidase, Chain A, domain 4"/>
    <property type="match status" value="1"/>
</dbReference>
<keyword evidence="11" id="KW-1185">Reference proteome</keyword>
<keyword evidence="3" id="KW-0285">Flavoprotein</keyword>
<dbReference type="SUPFAM" id="SSF55103">
    <property type="entry name" value="FAD-linked oxidases, C-terminal domain"/>
    <property type="match status" value="1"/>
</dbReference>
<evidence type="ECO:0000256" key="7">
    <source>
        <dbReference type="ARBA" id="ARBA00051436"/>
    </source>
</evidence>
<evidence type="ECO:0000256" key="1">
    <source>
        <dbReference type="ARBA" id="ARBA00001974"/>
    </source>
</evidence>
<evidence type="ECO:0000256" key="6">
    <source>
        <dbReference type="ARBA" id="ARBA00038897"/>
    </source>
</evidence>
<dbReference type="EMBL" id="MU865961">
    <property type="protein sequence ID" value="KAK4445894.1"/>
    <property type="molecule type" value="Genomic_DNA"/>
</dbReference>
<dbReference type="FunFam" id="1.10.45.10:FF:000001">
    <property type="entry name" value="D-lactate dehydrogenase mitochondrial"/>
    <property type="match status" value="1"/>
</dbReference>
<keyword evidence="4" id="KW-0274">FAD</keyword>
<dbReference type="SUPFAM" id="SSF56176">
    <property type="entry name" value="FAD-binding/transporter-associated domain-like"/>
    <property type="match status" value="1"/>
</dbReference>
<dbReference type="PROSITE" id="PS51387">
    <property type="entry name" value="FAD_PCMH"/>
    <property type="match status" value="1"/>
</dbReference>
<evidence type="ECO:0000313" key="11">
    <source>
        <dbReference type="Proteomes" id="UP001321760"/>
    </source>
</evidence>
<comment type="similarity">
    <text evidence="2">Belongs to the FAD-binding oxidoreductase/transferase type 4 family.</text>
</comment>
<sequence>MMHRFAQGAFRNLHRRGATRLAREPRQPLLPAQTRHIGSSHAPGNVNTTGNSQSWRAWKMSAAAGAMGLMAGLMIASRRLPAAEDFDPDAQLMKTGRYAHHDGMIEAAKEIARALGDDAVSFDADVLEHHGHSDWSTSNSANRAVAVAYPRSTDDVVKIARICNQRRVPMVPFGAGSSVEGNFSQPHSGICIDFAYMDKIVAFHPDDMDVVVQPGINWVDLNNQIAEAGLFAPLDPSPTATIGGMVSTNCSGTNAMRYGTMKDWVLNLTVVLADGTVIKTRRRPRKNSAGYNLTSLFVGAEGTLGIVTEVCLKLAPIPQDTSVSVVSFPSIRDAAAAASKLIRSGIQLAALEIMDEAQMRLLNQHGSETVRKRHWDEKPTLFLKFSGTTEAIRSDVARASNIIKPFSAGSKFHFARSKQDEHDLWAARKEALFTMVSTRPPGTEIWSTDVAVPVSRLPEIIELSKAECGQLGIFASVIGHVGDGNFHVAMLYDPKNAEQKQAVARCVRNMMDRALEMEGTVSGEHAIGIGKKKSLVHELGEDAIGLMRRLKLVVDPRWVMNPGKVFDPVPGP</sequence>
<evidence type="ECO:0000256" key="5">
    <source>
        <dbReference type="ARBA" id="ARBA00023002"/>
    </source>
</evidence>
<dbReference type="GO" id="GO:0008720">
    <property type="term" value="F:D-lactate dehydrogenase (NAD+) activity"/>
    <property type="evidence" value="ECO:0007669"/>
    <property type="project" value="TreeGrafter"/>
</dbReference>
<dbReference type="Proteomes" id="UP001321760">
    <property type="component" value="Unassembled WGS sequence"/>
</dbReference>
<evidence type="ECO:0000256" key="8">
    <source>
        <dbReference type="SAM" id="MobiDB-lite"/>
    </source>
</evidence>
<dbReference type="InterPro" id="IPR004113">
    <property type="entry name" value="FAD-bd_oxidored_4_C"/>
</dbReference>
<comment type="caution">
    <text evidence="10">The sequence shown here is derived from an EMBL/GenBank/DDBJ whole genome shotgun (WGS) entry which is preliminary data.</text>
</comment>
<gene>
    <name evidence="10" type="ORF">QBC34DRAFT_153870</name>
</gene>
<dbReference type="InterPro" id="IPR036318">
    <property type="entry name" value="FAD-bd_PCMH-like_sf"/>
</dbReference>
<evidence type="ECO:0000256" key="4">
    <source>
        <dbReference type="ARBA" id="ARBA00022827"/>
    </source>
</evidence>
<dbReference type="InterPro" id="IPR016171">
    <property type="entry name" value="Vanillyl_alc_oxidase_C-sub2"/>
</dbReference>
<comment type="cofactor">
    <cofactor evidence="1">
        <name>FAD</name>
        <dbReference type="ChEBI" id="CHEBI:57692"/>
    </cofactor>
</comment>
<dbReference type="InterPro" id="IPR016169">
    <property type="entry name" value="FAD-bd_PCMH_sub2"/>
</dbReference>
<organism evidence="10 11">
    <name type="scientific">Podospora aff. communis PSN243</name>
    <dbReference type="NCBI Taxonomy" id="3040156"/>
    <lineage>
        <taxon>Eukaryota</taxon>
        <taxon>Fungi</taxon>
        <taxon>Dikarya</taxon>
        <taxon>Ascomycota</taxon>
        <taxon>Pezizomycotina</taxon>
        <taxon>Sordariomycetes</taxon>
        <taxon>Sordariomycetidae</taxon>
        <taxon>Sordariales</taxon>
        <taxon>Podosporaceae</taxon>
        <taxon>Podospora</taxon>
    </lineage>
</organism>
<dbReference type="GO" id="GO:0005739">
    <property type="term" value="C:mitochondrion"/>
    <property type="evidence" value="ECO:0007669"/>
    <property type="project" value="TreeGrafter"/>
</dbReference>
<keyword evidence="5" id="KW-0560">Oxidoreductase</keyword>
<reference evidence="10" key="2">
    <citation type="submission" date="2023-05" db="EMBL/GenBank/DDBJ databases">
        <authorList>
            <consortium name="Lawrence Berkeley National Laboratory"/>
            <person name="Steindorff A."/>
            <person name="Hensen N."/>
            <person name="Bonometti L."/>
            <person name="Westerberg I."/>
            <person name="Brannstrom I.O."/>
            <person name="Guillou S."/>
            <person name="Cros-Aarteil S."/>
            <person name="Calhoun S."/>
            <person name="Haridas S."/>
            <person name="Kuo A."/>
            <person name="Mondo S."/>
            <person name="Pangilinan J."/>
            <person name="Riley R."/>
            <person name="Labutti K."/>
            <person name="Andreopoulos B."/>
            <person name="Lipzen A."/>
            <person name="Chen C."/>
            <person name="Yanf M."/>
            <person name="Daum C."/>
            <person name="Ng V."/>
            <person name="Clum A."/>
            <person name="Ohm R."/>
            <person name="Martin F."/>
            <person name="Silar P."/>
            <person name="Natvig D."/>
            <person name="Lalanne C."/>
            <person name="Gautier V."/>
            <person name="Ament-Velasquez S.L."/>
            <person name="Kruys A."/>
            <person name="Hutchinson M.I."/>
            <person name="Powell A.J."/>
            <person name="Barry K."/>
            <person name="Miller A.N."/>
            <person name="Grigoriev I.V."/>
            <person name="Debuchy R."/>
            <person name="Gladieux P."/>
            <person name="Thoren M.H."/>
            <person name="Johannesson H."/>
        </authorList>
    </citation>
    <scope>NUCLEOTIDE SEQUENCE</scope>
    <source>
        <strain evidence="10">PSN243</strain>
    </source>
</reference>
<evidence type="ECO:0000259" key="9">
    <source>
        <dbReference type="PROSITE" id="PS51387"/>
    </source>
</evidence>
<dbReference type="EC" id="1.1.2.4" evidence="6"/>
<dbReference type="GO" id="GO:0004458">
    <property type="term" value="F:D-lactate dehydrogenase (cytochrome) activity"/>
    <property type="evidence" value="ECO:0007669"/>
    <property type="project" value="UniProtKB-EC"/>
</dbReference>
<dbReference type="PANTHER" id="PTHR11748:SF83">
    <property type="entry name" value="DEHYDROGENASE (CYTOCHROME), PUTATIVE (AFU_ORTHOLOGUE AFUA_1G17520)-RELATED"/>
    <property type="match status" value="1"/>
</dbReference>
<evidence type="ECO:0000256" key="3">
    <source>
        <dbReference type="ARBA" id="ARBA00022630"/>
    </source>
</evidence>
<dbReference type="FunFam" id="3.30.70.2740:FF:000001">
    <property type="entry name" value="D-lactate dehydrogenase mitochondrial"/>
    <property type="match status" value="1"/>
</dbReference>
<feature type="region of interest" description="Disordered" evidence="8">
    <location>
        <begin position="1"/>
        <end position="52"/>
    </location>
</feature>
<dbReference type="Gene3D" id="3.30.465.10">
    <property type="match status" value="1"/>
</dbReference>
<dbReference type="FunFam" id="3.30.465.10:FF:000014">
    <property type="entry name" value="D-lactate dehydrogenase (Cytochrome), putative"/>
    <property type="match status" value="1"/>
</dbReference>
<dbReference type="Pfam" id="PF02913">
    <property type="entry name" value="FAD-oxidase_C"/>
    <property type="match status" value="1"/>
</dbReference>
<name>A0AAV9GAN9_9PEZI</name>
<protein>
    <recommendedName>
        <fullName evidence="6">D-lactate dehydrogenase (cytochrome)</fullName>
        <ecNumber evidence="6">1.1.2.4</ecNumber>
    </recommendedName>
</protein>
<dbReference type="Pfam" id="PF01565">
    <property type="entry name" value="FAD_binding_4"/>
    <property type="match status" value="1"/>
</dbReference>
<dbReference type="GO" id="GO:0071949">
    <property type="term" value="F:FAD binding"/>
    <property type="evidence" value="ECO:0007669"/>
    <property type="project" value="InterPro"/>
</dbReference>